<dbReference type="PANTHER" id="PTHR30146:SF109">
    <property type="entry name" value="HTH-TYPE TRANSCRIPTIONAL REGULATOR GALS"/>
    <property type="match status" value="1"/>
</dbReference>
<dbReference type="Gene3D" id="3.40.50.2300">
    <property type="match status" value="2"/>
</dbReference>
<reference evidence="5 6" key="1">
    <citation type="submission" date="2014-09" db="EMBL/GenBank/DDBJ databases">
        <title>Butyrate-producing bacteria isolated from human gut.</title>
        <authorList>
            <person name="Zhang Q."/>
            <person name="Zhao L."/>
        </authorList>
    </citation>
    <scope>NUCLEOTIDE SEQUENCE [LARGE SCALE GENOMIC DNA]</scope>
    <source>
        <strain evidence="5 6">21</strain>
    </source>
</reference>
<comment type="caution">
    <text evidence="5">The sequence shown here is derived from an EMBL/GenBank/DDBJ whole genome shotgun (WGS) entry which is preliminary data.</text>
</comment>
<dbReference type="Gene3D" id="1.10.260.40">
    <property type="entry name" value="lambda repressor-like DNA-binding domains"/>
    <property type="match status" value="1"/>
</dbReference>
<accession>A0A2V1JSC5</accession>
<proteinExistence type="predicted"/>
<dbReference type="SMART" id="SM00354">
    <property type="entry name" value="HTH_LACI"/>
    <property type="match status" value="1"/>
</dbReference>
<keyword evidence="2" id="KW-0238">DNA-binding</keyword>
<dbReference type="SUPFAM" id="SSF53822">
    <property type="entry name" value="Periplasmic binding protein-like I"/>
    <property type="match status" value="1"/>
</dbReference>
<organism evidence="5 6">
    <name type="scientific">Eubacterium ramulus</name>
    <dbReference type="NCBI Taxonomy" id="39490"/>
    <lineage>
        <taxon>Bacteria</taxon>
        <taxon>Bacillati</taxon>
        <taxon>Bacillota</taxon>
        <taxon>Clostridia</taxon>
        <taxon>Eubacteriales</taxon>
        <taxon>Eubacteriaceae</taxon>
        <taxon>Eubacterium</taxon>
    </lineage>
</organism>
<dbReference type="Pfam" id="PF13377">
    <property type="entry name" value="Peripla_BP_3"/>
    <property type="match status" value="1"/>
</dbReference>
<evidence type="ECO:0000313" key="5">
    <source>
        <dbReference type="EMBL" id="PWE86283.1"/>
    </source>
</evidence>
<evidence type="ECO:0000313" key="6">
    <source>
        <dbReference type="Proteomes" id="UP000245288"/>
    </source>
</evidence>
<dbReference type="InterPro" id="IPR010982">
    <property type="entry name" value="Lambda_DNA-bd_dom_sf"/>
</dbReference>
<dbReference type="OrthoDB" id="1776574at2"/>
<dbReference type="Pfam" id="PF00356">
    <property type="entry name" value="LacI"/>
    <property type="match status" value="1"/>
</dbReference>
<dbReference type="CDD" id="cd01392">
    <property type="entry name" value="HTH_LacI"/>
    <property type="match status" value="1"/>
</dbReference>
<protein>
    <recommendedName>
        <fullName evidence="4">HTH lacI-type domain-containing protein</fullName>
    </recommendedName>
</protein>
<dbReference type="PROSITE" id="PS00356">
    <property type="entry name" value="HTH_LACI_1"/>
    <property type="match status" value="1"/>
</dbReference>
<evidence type="ECO:0000256" key="1">
    <source>
        <dbReference type="ARBA" id="ARBA00023015"/>
    </source>
</evidence>
<feature type="domain" description="HTH lacI-type" evidence="4">
    <location>
        <begin position="5"/>
        <end position="42"/>
    </location>
</feature>
<dbReference type="PROSITE" id="PS50932">
    <property type="entry name" value="HTH_LACI_2"/>
    <property type="match status" value="1"/>
</dbReference>
<keyword evidence="6" id="KW-1185">Reference proteome</keyword>
<name>A0A2V1JSC5_EUBRA</name>
<dbReference type="InterPro" id="IPR000843">
    <property type="entry name" value="HTH_LacI"/>
</dbReference>
<keyword evidence="1" id="KW-0805">Transcription regulation</keyword>
<dbReference type="InterPro" id="IPR028082">
    <property type="entry name" value="Peripla_BP_I"/>
</dbReference>
<dbReference type="PANTHER" id="PTHR30146">
    <property type="entry name" value="LACI-RELATED TRANSCRIPTIONAL REPRESSOR"/>
    <property type="match status" value="1"/>
</dbReference>
<evidence type="ECO:0000259" key="4">
    <source>
        <dbReference type="PROSITE" id="PS50932"/>
    </source>
</evidence>
<evidence type="ECO:0000256" key="3">
    <source>
        <dbReference type="ARBA" id="ARBA00023163"/>
    </source>
</evidence>
<dbReference type="InterPro" id="IPR046335">
    <property type="entry name" value="LacI/GalR-like_sensor"/>
</dbReference>
<evidence type="ECO:0000256" key="2">
    <source>
        <dbReference type="ARBA" id="ARBA00023125"/>
    </source>
</evidence>
<dbReference type="AlphaFoldDB" id="A0A2V1JSC5"/>
<dbReference type="Proteomes" id="UP000245288">
    <property type="component" value="Unassembled WGS sequence"/>
</dbReference>
<dbReference type="GO" id="GO:0003700">
    <property type="term" value="F:DNA-binding transcription factor activity"/>
    <property type="evidence" value="ECO:0007669"/>
    <property type="project" value="TreeGrafter"/>
</dbReference>
<dbReference type="EMBL" id="JRFU01000121">
    <property type="protein sequence ID" value="PWE86283.1"/>
    <property type="molecule type" value="Genomic_DNA"/>
</dbReference>
<dbReference type="RefSeq" id="WP_109216062.1">
    <property type="nucleotide sequence ID" value="NZ_JRFU01000121.1"/>
</dbReference>
<dbReference type="SUPFAM" id="SSF47413">
    <property type="entry name" value="lambda repressor-like DNA-binding domains"/>
    <property type="match status" value="1"/>
</dbReference>
<dbReference type="GO" id="GO:0000976">
    <property type="term" value="F:transcription cis-regulatory region binding"/>
    <property type="evidence" value="ECO:0007669"/>
    <property type="project" value="TreeGrafter"/>
</dbReference>
<keyword evidence="3" id="KW-0804">Transcription</keyword>
<sequence>MNGKVTIYDIAKTAGVSPATVSRMIHQPNVVTKKTRDKILKAFELHEITPEDLSTKKRSSASASVKKVAQESTILVCIPTWNNPFYDDILEGISDYLSHAHCHMVVTQEMPDRSTITSFLNYCANLQVSGIIVMYALSEDILRQLNAAYPVVQCSEYNPFYTNVPYVSIDDYSITKIAIAHLINEGCQKIAFFSSSYDYRHVQSRYRAYRSMLTGNRLAVRPEYVVQVSDFSYSRILAAANHFFQLADPPDAIFATSDKHAHAVIKAGLAQGFRIPEDIKVFGFDNTMYASLSTPTISTISQPRRDLGIQSAKLLLSLIKNPYEQAKPILLPSKLVIQEST</sequence>
<gene>
    <name evidence="5" type="ORF">LG34_11315</name>
</gene>